<dbReference type="SUPFAM" id="SSF53850">
    <property type="entry name" value="Periplasmic binding protein-like II"/>
    <property type="match status" value="1"/>
</dbReference>
<dbReference type="FunFam" id="1.10.10.10:FF:000001">
    <property type="entry name" value="LysR family transcriptional regulator"/>
    <property type="match status" value="1"/>
</dbReference>
<comment type="similarity">
    <text evidence="1">Belongs to the LysR transcriptional regulatory family.</text>
</comment>
<sequence>MRFDLTDLRLFLNVHETGSITAGAQRTHMTLASASERIRGMEGALGVALLVRAHRGVEPTPAGRTLAHHARVVLAQIDRMRGELDHYGHGLKGHVRVLCNTTAFSEYLPPVLADFLRDHPNVSVDLEERTSLEIADALRAGACDIGVLADSADLHGLYTRTFRHDPLTLVVPRGHALARRQSLRLEEVADEDFIGLVEGSALQAHLAHHARRAGKALSYRVRLRDFDAVCRMVGQGVGVAIVPRVAAVRLGRSAGVQRVALSDEWATRDLVLCVRDALPAYAAELVDYALRAAPPTSPRADEACADGRVQTTTRKRPPPG</sequence>
<gene>
    <name evidence="7" type="ORF">LMG1861_00385</name>
</gene>
<dbReference type="PANTHER" id="PTHR30419">
    <property type="entry name" value="HTH-TYPE TRANSCRIPTIONAL REGULATOR YBHD"/>
    <property type="match status" value="1"/>
</dbReference>
<evidence type="ECO:0000256" key="1">
    <source>
        <dbReference type="ARBA" id="ARBA00009437"/>
    </source>
</evidence>
<dbReference type="Gene3D" id="1.10.10.10">
    <property type="entry name" value="Winged helix-like DNA-binding domain superfamily/Winged helix DNA-binding domain"/>
    <property type="match status" value="1"/>
</dbReference>
<dbReference type="InterPro" id="IPR000847">
    <property type="entry name" value="LysR_HTH_N"/>
</dbReference>
<dbReference type="InterPro" id="IPR036390">
    <property type="entry name" value="WH_DNA-bd_sf"/>
</dbReference>
<dbReference type="Proteomes" id="UP000494105">
    <property type="component" value="Unassembled WGS sequence"/>
</dbReference>
<evidence type="ECO:0000256" key="4">
    <source>
        <dbReference type="ARBA" id="ARBA00023163"/>
    </source>
</evidence>
<accession>A0A6S7BYU8</accession>
<feature type="region of interest" description="Disordered" evidence="5">
    <location>
        <begin position="296"/>
        <end position="320"/>
    </location>
</feature>
<reference evidence="7 8" key="1">
    <citation type="submission" date="2020-04" db="EMBL/GenBank/DDBJ databases">
        <authorList>
            <person name="De Canck E."/>
        </authorList>
    </citation>
    <scope>NUCLEOTIDE SEQUENCE [LARGE SCALE GENOMIC DNA]</scope>
    <source>
        <strain evidence="7 8">LMG 1861</strain>
    </source>
</reference>
<dbReference type="InterPro" id="IPR050950">
    <property type="entry name" value="HTH-type_LysR_regulators"/>
</dbReference>
<dbReference type="InterPro" id="IPR036388">
    <property type="entry name" value="WH-like_DNA-bd_sf"/>
</dbReference>
<evidence type="ECO:0000256" key="2">
    <source>
        <dbReference type="ARBA" id="ARBA00023015"/>
    </source>
</evidence>
<dbReference type="GO" id="GO:0003700">
    <property type="term" value="F:DNA-binding transcription factor activity"/>
    <property type="evidence" value="ECO:0007669"/>
    <property type="project" value="InterPro"/>
</dbReference>
<dbReference type="PANTHER" id="PTHR30419:SF2">
    <property type="entry name" value="LYSR FAMILY TRANSCRIPTIONAL REGULATOR"/>
    <property type="match status" value="1"/>
</dbReference>
<dbReference type="GO" id="GO:0005829">
    <property type="term" value="C:cytosol"/>
    <property type="evidence" value="ECO:0007669"/>
    <property type="project" value="TreeGrafter"/>
</dbReference>
<dbReference type="Gene3D" id="3.40.190.290">
    <property type="match status" value="1"/>
</dbReference>
<keyword evidence="4" id="KW-0804">Transcription</keyword>
<evidence type="ECO:0000256" key="3">
    <source>
        <dbReference type="ARBA" id="ARBA00023125"/>
    </source>
</evidence>
<dbReference type="EMBL" id="CADILD010000001">
    <property type="protein sequence ID" value="CAB3823558.1"/>
    <property type="molecule type" value="Genomic_DNA"/>
</dbReference>
<dbReference type="CDD" id="cd08421">
    <property type="entry name" value="PBP2_LTTR_like_1"/>
    <property type="match status" value="1"/>
</dbReference>
<protein>
    <recommendedName>
        <fullName evidence="6">HTH lysR-type domain-containing protein</fullName>
    </recommendedName>
</protein>
<evidence type="ECO:0000259" key="6">
    <source>
        <dbReference type="PROSITE" id="PS50931"/>
    </source>
</evidence>
<keyword evidence="2" id="KW-0805">Transcription regulation</keyword>
<feature type="domain" description="HTH lysR-type" evidence="6">
    <location>
        <begin position="3"/>
        <end position="60"/>
    </location>
</feature>
<dbReference type="GO" id="GO:0003677">
    <property type="term" value="F:DNA binding"/>
    <property type="evidence" value="ECO:0007669"/>
    <property type="project" value="UniProtKB-KW"/>
</dbReference>
<dbReference type="Pfam" id="PF03466">
    <property type="entry name" value="LysR_substrate"/>
    <property type="match status" value="1"/>
</dbReference>
<evidence type="ECO:0000313" key="8">
    <source>
        <dbReference type="Proteomes" id="UP000494105"/>
    </source>
</evidence>
<dbReference type="Pfam" id="PF00126">
    <property type="entry name" value="HTH_1"/>
    <property type="match status" value="1"/>
</dbReference>
<dbReference type="RefSeq" id="WP_175127509.1">
    <property type="nucleotide sequence ID" value="NZ_CADILD010000001.1"/>
</dbReference>
<organism evidence="7 8">
    <name type="scientific">Achromobacter piechaudii</name>
    <dbReference type="NCBI Taxonomy" id="72556"/>
    <lineage>
        <taxon>Bacteria</taxon>
        <taxon>Pseudomonadati</taxon>
        <taxon>Pseudomonadota</taxon>
        <taxon>Betaproteobacteria</taxon>
        <taxon>Burkholderiales</taxon>
        <taxon>Alcaligenaceae</taxon>
        <taxon>Achromobacter</taxon>
    </lineage>
</organism>
<keyword evidence="3" id="KW-0238">DNA-binding</keyword>
<dbReference type="PROSITE" id="PS50931">
    <property type="entry name" value="HTH_LYSR"/>
    <property type="match status" value="1"/>
</dbReference>
<proteinExistence type="inferred from homology"/>
<dbReference type="SUPFAM" id="SSF46785">
    <property type="entry name" value="Winged helix' DNA-binding domain"/>
    <property type="match status" value="1"/>
</dbReference>
<dbReference type="AlphaFoldDB" id="A0A6S7BYU8"/>
<evidence type="ECO:0000313" key="7">
    <source>
        <dbReference type="EMBL" id="CAB3823558.1"/>
    </source>
</evidence>
<dbReference type="InterPro" id="IPR005119">
    <property type="entry name" value="LysR_subst-bd"/>
</dbReference>
<evidence type="ECO:0000256" key="5">
    <source>
        <dbReference type="SAM" id="MobiDB-lite"/>
    </source>
</evidence>
<name>A0A6S7BYU8_9BURK</name>